<gene>
    <name evidence="1" type="ORF">S06H3_40217</name>
</gene>
<name>X1NZS5_9ZZZZ</name>
<proteinExistence type="predicted"/>
<organism evidence="1">
    <name type="scientific">marine sediment metagenome</name>
    <dbReference type="NCBI Taxonomy" id="412755"/>
    <lineage>
        <taxon>unclassified sequences</taxon>
        <taxon>metagenomes</taxon>
        <taxon>ecological metagenomes</taxon>
    </lineage>
</organism>
<feature type="non-terminal residue" evidence="1">
    <location>
        <position position="1"/>
    </location>
</feature>
<dbReference type="AlphaFoldDB" id="X1NZS5"/>
<sequence length="76" mass="8381">LGSTARPVTWDAPTLIIIGHGYEESAGSYPNADWDNSAAPSTELESYANEYIIRKYVLPEPTHGDWGAEEAVVWPF</sequence>
<accession>X1NZS5</accession>
<reference evidence="1" key="1">
    <citation type="journal article" date="2014" name="Front. Microbiol.">
        <title>High frequency of phylogenetically diverse reductive dehalogenase-homologous genes in deep subseafloor sedimentary metagenomes.</title>
        <authorList>
            <person name="Kawai M."/>
            <person name="Futagami T."/>
            <person name="Toyoda A."/>
            <person name="Takaki Y."/>
            <person name="Nishi S."/>
            <person name="Hori S."/>
            <person name="Arai W."/>
            <person name="Tsubouchi T."/>
            <person name="Morono Y."/>
            <person name="Uchiyama I."/>
            <person name="Ito T."/>
            <person name="Fujiyama A."/>
            <person name="Inagaki F."/>
            <person name="Takami H."/>
        </authorList>
    </citation>
    <scope>NUCLEOTIDE SEQUENCE</scope>
    <source>
        <strain evidence="1">Expedition CK06-06</strain>
    </source>
</reference>
<comment type="caution">
    <text evidence="1">The sequence shown here is derived from an EMBL/GenBank/DDBJ whole genome shotgun (WGS) entry which is preliminary data.</text>
</comment>
<evidence type="ECO:0000313" key="1">
    <source>
        <dbReference type="EMBL" id="GAI35706.1"/>
    </source>
</evidence>
<protein>
    <submittedName>
        <fullName evidence="1">Uncharacterized protein</fullName>
    </submittedName>
</protein>
<dbReference type="EMBL" id="BARV01024662">
    <property type="protein sequence ID" value="GAI35706.1"/>
    <property type="molecule type" value="Genomic_DNA"/>
</dbReference>